<keyword evidence="8" id="KW-1185">Reference proteome</keyword>
<dbReference type="Pfam" id="PF00150">
    <property type="entry name" value="Cellulase"/>
    <property type="match status" value="1"/>
</dbReference>
<dbReference type="KEGG" id="pco:PHACADRAFT_89569"/>
<dbReference type="GO" id="GO:0009986">
    <property type="term" value="C:cell surface"/>
    <property type="evidence" value="ECO:0007669"/>
    <property type="project" value="TreeGrafter"/>
</dbReference>
<feature type="compositionally biased region" description="Basic and acidic residues" evidence="5">
    <location>
        <begin position="1"/>
        <end position="18"/>
    </location>
</feature>
<comment type="similarity">
    <text evidence="1 4">Belongs to the glycosyl hydrolase 5 (cellulase A) family.</text>
</comment>
<dbReference type="RefSeq" id="XP_007393081.1">
    <property type="nucleotide sequence ID" value="XM_007393019.1"/>
</dbReference>
<reference evidence="7 8" key="1">
    <citation type="journal article" date="2012" name="BMC Genomics">
        <title>Comparative genomics of the white-rot fungi, Phanerochaete carnosa and P. chrysosporium, to elucidate the genetic basis of the distinct wood types they colonize.</title>
        <authorList>
            <person name="Suzuki H."/>
            <person name="MacDonald J."/>
            <person name="Syed K."/>
            <person name="Salamov A."/>
            <person name="Hori C."/>
            <person name="Aerts A."/>
            <person name="Henrissat B."/>
            <person name="Wiebenga A."/>
            <person name="vanKuyk P.A."/>
            <person name="Barry K."/>
            <person name="Lindquist E."/>
            <person name="LaButti K."/>
            <person name="Lapidus A."/>
            <person name="Lucas S."/>
            <person name="Coutinho P."/>
            <person name="Gong Y."/>
            <person name="Samejima M."/>
            <person name="Mahadevan R."/>
            <person name="Abou-Zaid M."/>
            <person name="de Vries R.P."/>
            <person name="Igarashi K."/>
            <person name="Yadav J.S."/>
            <person name="Grigoriev I.V."/>
            <person name="Master E.R."/>
        </authorList>
    </citation>
    <scope>NUCLEOTIDE SEQUENCE [LARGE SCALE GENOMIC DNA]</scope>
    <source>
        <strain evidence="7 8">HHB-10118-sp</strain>
    </source>
</reference>
<evidence type="ECO:0000256" key="5">
    <source>
        <dbReference type="SAM" id="MobiDB-lite"/>
    </source>
</evidence>
<protein>
    <submittedName>
        <fullName evidence="7">Glycoside hydrolase family 5 protein</fullName>
    </submittedName>
</protein>
<dbReference type="GO" id="GO:0009251">
    <property type="term" value="P:glucan catabolic process"/>
    <property type="evidence" value="ECO:0007669"/>
    <property type="project" value="TreeGrafter"/>
</dbReference>
<dbReference type="InterPro" id="IPR001547">
    <property type="entry name" value="Glyco_hydro_5"/>
</dbReference>
<dbReference type="Gene3D" id="3.20.20.80">
    <property type="entry name" value="Glycosidases"/>
    <property type="match status" value="1"/>
</dbReference>
<dbReference type="InterPro" id="IPR050386">
    <property type="entry name" value="Glycosyl_hydrolase_5"/>
</dbReference>
<gene>
    <name evidence="7" type="ORF">PHACADRAFT_89569</name>
</gene>
<sequence>MHKFVDSLKNKLHGRGEAQEGPGVQAVLQDIPSGFPSPSDFFRYRKQRGVNLGSWFVLERWIAESPFHSATPPGQSDHDVARGPQAKEVLEHHWDTWITEQDFAWIAQRGFNAVRLPIGYYHLCGVDPSVLKGTDFENLGDVYQGAWSRITNAIQTANGYGLGVLIGESFGHLHAAPGKQNRDAHAGTSGELRFYNKANKQHTIYVLTVLAGHLSSLCRSSDPALPNILGIELLNEPQHDPSLDRWYLDAIRAVRSVDPSIPVYIGDSWMTDQYANFIESHANTIPFTVLDHHLYRCFTQDDTSTSASQHAHNLRDPNAGTPQIFARVSQKLQGAGGALVVGEWSGALNPGSLRGIGDDTGVRREYLAAQLALYEQYCAGYFFWTYKKEQPGDKGWSLRDAVAAGVFPSRVGLSKRDVVLRDDPQQGARRDYTRDQALGASIGTRNPRCTDVL</sequence>
<evidence type="ECO:0000256" key="4">
    <source>
        <dbReference type="RuleBase" id="RU361153"/>
    </source>
</evidence>
<dbReference type="HOGENOM" id="CLU_004624_8_2_1"/>
<dbReference type="STRING" id="650164.K5V524"/>
<name>K5V524_PHACS</name>
<dbReference type="InterPro" id="IPR017853">
    <property type="entry name" value="GH"/>
</dbReference>
<evidence type="ECO:0000256" key="3">
    <source>
        <dbReference type="ARBA" id="ARBA00023295"/>
    </source>
</evidence>
<dbReference type="GeneID" id="18920650"/>
<evidence type="ECO:0000313" key="8">
    <source>
        <dbReference type="Proteomes" id="UP000008370"/>
    </source>
</evidence>
<dbReference type="OrthoDB" id="1887033at2759"/>
<dbReference type="GO" id="GO:0046557">
    <property type="term" value="F:glucan endo-1,6-beta-glucosidase activity"/>
    <property type="evidence" value="ECO:0007669"/>
    <property type="project" value="TreeGrafter"/>
</dbReference>
<feature type="region of interest" description="Disordered" evidence="5">
    <location>
        <begin position="1"/>
        <end position="24"/>
    </location>
</feature>
<dbReference type="SUPFAM" id="SSF51445">
    <property type="entry name" value="(Trans)glycosidases"/>
    <property type="match status" value="1"/>
</dbReference>
<keyword evidence="3 4" id="KW-0326">Glycosidase</keyword>
<dbReference type="InParanoid" id="K5V524"/>
<dbReference type="AlphaFoldDB" id="K5V524"/>
<evidence type="ECO:0000313" key="7">
    <source>
        <dbReference type="EMBL" id="EKM57736.1"/>
    </source>
</evidence>
<evidence type="ECO:0000259" key="6">
    <source>
        <dbReference type="Pfam" id="PF00150"/>
    </source>
</evidence>
<dbReference type="PANTHER" id="PTHR31297">
    <property type="entry name" value="GLUCAN ENDO-1,6-BETA-GLUCOSIDASE B"/>
    <property type="match status" value="1"/>
</dbReference>
<dbReference type="Proteomes" id="UP000008370">
    <property type="component" value="Unassembled WGS sequence"/>
</dbReference>
<dbReference type="EMBL" id="JH930470">
    <property type="protein sequence ID" value="EKM57736.1"/>
    <property type="molecule type" value="Genomic_DNA"/>
</dbReference>
<feature type="domain" description="Glycoside hydrolase family 5" evidence="6">
    <location>
        <begin position="90"/>
        <end position="388"/>
    </location>
</feature>
<proteinExistence type="inferred from homology"/>
<evidence type="ECO:0000256" key="2">
    <source>
        <dbReference type="ARBA" id="ARBA00022801"/>
    </source>
</evidence>
<dbReference type="PANTHER" id="PTHR31297:SF43">
    <property type="entry name" value="GLUCAN 1,3-BETA-GLUCOSIDASE 3"/>
    <property type="match status" value="1"/>
</dbReference>
<accession>K5V524</accession>
<keyword evidence="2 4" id="KW-0378">Hydrolase</keyword>
<organism evidence="7 8">
    <name type="scientific">Phanerochaete carnosa (strain HHB-10118-sp)</name>
    <name type="common">White-rot fungus</name>
    <name type="synonym">Peniophora carnosa</name>
    <dbReference type="NCBI Taxonomy" id="650164"/>
    <lineage>
        <taxon>Eukaryota</taxon>
        <taxon>Fungi</taxon>
        <taxon>Dikarya</taxon>
        <taxon>Basidiomycota</taxon>
        <taxon>Agaricomycotina</taxon>
        <taxon>Agaricomycetes</taxon>
        <taxon>Polyporales</taxon>
        <taxon>Phanerochaetaceae</taxon>
        <taxon>Phanerochaete</taxon>
    </lineage>
</organism>
<evidence type="ECO:0000256" key="1">
    <source>
        <dbReference type="ARBA" id="ARBA00005641"/>
    </source>
</evidence>
<dbReference type="GO" id="GO:0005576">
    <property type="term" value="C:extracellular region"/>
    <property type="evidence" value="ECO:0007669"/>
    <property type="project" value="TreeGrafter"/>
</dbReference>